<reference evidence="3" key="1">
    <citation type="submission" date="2024-04" db="EMBL/GenBank/DDBJ databases">
        <title>Salinicola lusitanus LLJ914,a marine bacterium isolated from the Okinawa Trough.</title>
        <authorList>
            <person name="Li J."/>
        </authorList>
    </citation>
    <scope>NUCLEOTIDE SEQUENCE [LARGE SCALE GENOMIC DNA]</scope>
</reference>
<dbReference type="Proteomes" id="UP001460270">
    <property type="component" value="Unassembled WGS sequence"/>
</dbReference>
<proteinExistence type="predicted"/>
<feature type="compositionally biased region" description="Basic residues" evidence="1">
    <location>
        <begin position="42"/>
        <end position="52"/>
    </location>
</feature>
<name>A0AAW0PSW7_9GOBI</name>
<feature type="compositionally biased region" description="Basic and acidic residues" evidence="1">
    <location>
        <begin position="224"/>
        <end position="238"/>
    </location>
</feature>
<feature type="region of interest" description="Disordered" evidence="1">
    <location>
        <begin position="166"/>
        <end position="277"/>
    </location>
</feature>
<protein>
    <submittedName>
        <fullName evidence="2">Uncharacterized protein</fullName>
    </submittedName>
</protein>
<dbReference type="EMBL" id="JBBPFD010000002">
    <property type="protein sequence ID" value="KAK7938801.1"/>
    <property type="molecule type" value="Genomic_DNA"/>
</dbReference>
<feature type="compositionally biased region" description="Basic and acidic residues" evidence="1">
    <location>
        <begin position="166"/>
        <end position="176"/>
    </location>
</feature>
<evidence type="ECO:0000313" key="2">
    <source>
        <dbReference type="EMBL" id="KAK7938801.1"/>
    </source>
</evidence>
<feature type="compositionally biased region" description="Basic and acidic residues" evidence="1">
    <location>
        <begin position="59"/>
        <end position="87"/>
    </location>
</feature>
<comment type="caution">
    <text evidence="2">The sequence shown here is derived from an EMBL/GenBank/DDBJ whole genome shotgun (WGS) entry which is preliminary data.</text>
</comment>
<keyword evidence="3" id="KW-1185">Reference proteome</keyword>
<organism evidence="2 3">
    <name type="scientific">Mugilogobius chulae</name>
    <name type="common">yellowstripe goby</name>
    <dbReference type="NCBI Taxonomy" id="88201"/>
    <lineage>
        <taxon>Eukaryota</taxon>
        <taxon>Metazoa</taxon>
        <taxon>Chordata</taxon>
        <taxon>Craniata</taxon>
        <taxon>Vertebrata</taxon>
        <taxon>Euteleostomi</taxon>
        <taxon>Actinopterygii</taxon>
        <taxon>Neopterygii</taxon>
        <taxon>Teleostei</taxon>
        <taxon>Neoteleostei</taxon>
        <taxon>Acanthomorphata</taxon>
        <taxon>Gobiaria</taxon>
        <taxon>Gobiiformes</taxon>
        <taxon>Gobioidei</taxon>
        <taxon>Gobiidae</taxon>
        <taxon>Gobionellinae</taxon>
        <taxon>Mugilogobius</taxon>
    </lineage>
</organism>
<feature type="compositionally biased region" description="Basic and acidic residues" evidence="1">
    <location>
        <begin position="251"/>
        <end position="276"/>
    </location>
</feature>
<evidence type="ECO:0000313" key="3">
    <source>
        <dbReference type="Proteomes" id="UP001460270"/>
    </source>
</evidence>
<feature type="region of interest" description="Disordered" evidence="1">
    <location>
        <begin position="30"/>
        <end position="99"/>
    </location>
</feature>
<sequence>MKKQRPEEYKQYLKGDALRAKYYRLTLSDEKKKRASELAAARMRKMREKNKQKSATAKKLGEKKGAIPTRQETEQKEKLREKWSEQKRKQRAQMTGQKRACVNMRRRENDLSIPFSQNATSSVLSDVTKLCLLNVGQSVGQFQRDDVRISCVFYMGEHTMEKEIEQEMRASEEKQEAVSPDEGISDRIVDTEEGLTKWSQNAALSQARGKEGERRAKGRRDRRGKGDYRGEEGLKEEQEVCEEENGQEQEEEKKQEEAERQEEKEEERQEEQEGKRQKQMIIEVEVEMVERVFWMKSSILFPERDSAKQEKRANAENMKTVTVISTLPIITGENVTEEQMRTVMRDATEDVVFAV</sequence>
<dbReference type="AlphaFoldDB" id="A0AAW0PSW7"/>
<evidence type="ECO:0000256" key="1">
    <source>
        <dbReference type="SAM" id="MobiDB-lite"/>
    </source>
</evidence>
<feature type="compositionally biased region" description="Acidic residues" evidence="1">
    <location>
        <begin position="239"/>
        <end position="250"/>
    </location>
</feature>
<gene>
    <name evidence="2" type="ORF">WMY93_002127</name>
</gene>
<accession>A0AAW0PSW7</accession>